<keyword evidence="2" id="KW-1133">Transmembrane helix</keyword>
<evidence type="ECO:0000313" key="3">
    <source>
        <dbReference type="EMBL" id="MBN8227604.1"/>
    </source>
</evidence>
<gene>
    <name evidence="3" type="ORF">JYK02_08805</name>
</gene>
<reference evidence="3 4" key="1">
    <citation type="submission" date="2021-02" db="EMBL/GenBank/DDBJ databases">
        <title>De Novo genome assembly of isolated myxobacteria.</title>
        <authorList>
            <person name="Stevens D.C."/>
        </authorList>
    </citation>
    <scope>NUCLEOTIDE SEQUENCE [LARGE SCALE GENOMIC DNA]</scope>
    <source>
        <strain evidence="3 4">ATCC 29039</strain>
    </source>
</reference>
<evidence type="ECO:0008006" key="5">
    <source>
        <dbReference type="Google" id="ProtNLM"/>
    </source>
</evidence>
<evidence type="ECO:0000313" key="4">
    <source>
        <dbReference type="Proteomes" id="UP000664052"/>
    </source>
</evidence>
<dbReference type="Pfam" id="PF24838">
    <property type="entry name" value="8xMP"/>
    <property type="match status" value="1"/>
</dbReference>
<sequence length="370" mass="42243">MTEKNRITEARYRELFLLDQDPTSDKPKEVLDKPKEALRQALEIRKFEIELYWKRATYFWTFIGAAFVAFGVFYNTTPAKGTSAVETRERALVLISCIGFVFSLAWYYVNKGSKFWQENWENHVSLLEDAHIGPLYKSRAERPAAATASWKDRIAYSLVAPAPFSVSKINQIVSIFVTIIWALVLIDSSLLAEFLADLFSRVDQQHPFTPKLIADLILWANPQYAFTPKLLADLISWVISQYAFTTKLLADLILWVNSQCAFATKPLADLASWIQSQYRFAPKKAIPIALALLAWLLFRWIGKSHQGDHHPAIYLRTVAIDNPTTSPQEKNKTSHENNCKHEAPAIQPQEPTPPPKKHQNAKTPKRETKT</sequence>
<dbReference type="EMBL" id="JAFIMU010000004">
    <property type="protein sequence ID" value="MBN8227604.1"/>
    <property type="molecule type" value="Genomic_DNA"/>
</dbReference>
<keyword evidence="4" id="KW-1185">Reference proteome</keyword>
<keyword evidence="2" id="KW-0812">Transmembrane</keyword>
<dbReference type="RefSeq" id="WP_207050447.1">
    <property type="nucleotide sequence ID" value="NZ_JAFIMU010000004.1"/>
</dbReference>
<feature type="transmembrane region" description="Helical" evidence="2">
    <location>
        <begin position="58"/>
        <end position="79"/>
    </location>
</feature>
<feature type="transmembrane region" description="Helical" evidence="2">
    <location>
        <begin position="172"/>
        <end position="196"/>
    </location>
</feature>
<feature type="transmembrane region" description="Helical" evidence="2">
    <location>
        <begin position="91"/>
        <end position="109"/>
    </location>
</feature>
<organism evidence="3 4">
    <name type="scientific">Corallococcus macrosporus</name>
    <dbReference type="NCBI Taxonomy" id="35"/>
    <lineage>
        <taxon>Bacteria</taxon>
        <taxon>Pseudomonadati</taxon>
        <taxon>Myxococcota</taxon>
        <taxon>Myxococcia</taxon>
        <taxon>Myxococcales</taxon>
        <taxon>Cystobacterineae</taxon>
        <taxon>Myxococcaceae</taxon>
        <taxon>Corallococcus</taxon>
    </lineage>
</organism>
<comment type="caution">
    <text evidence="3">The sequence shown here is derived from an EMBL/GenBank/DDBJ whole genome shotgun (WGS) entry which is preliminary data.</text>
</comment>
<evidence type="ECO:0000256" key="1">
    <source>
        <dbReference type="SAM" id="MobiDB-lite"/>
    </source>
</evidence>
<accession>A0ABS3D7G3</accession>
<dbReference type="Proteomes" id="UP000664052">
    <property type="component" value="Unassembled WGS sequence"/>
</dbReference>
<feature type="region of interest" description="Disordered" evidence="1">
    <location>
        <begin position="324"/>
        <end position="370"/>
    </location>
</feature>
<protein>
    <recommendedName>
        <fullName evidence="5">DUF2868 domain-containing protein</fullName>
    </recommendedName>
</protein>
<dbReference type="InterPro" id="IPR056918">
    <property type="entry name" value="8xMP"/>
</dbReference>
<feature type="compositionally biased region" description="Basic and acidic residues" evidence="1">
    <location>
        <begin position="329"/>
        <end position="343"/>
    </location>
</feature>
<keyword evidence="2" id="KW-0472">Membrane</keyword>
<evidence type="ECO:0000256" key="2">
    <source>
        <dbReference type="SAM" id="Phobius"/>
    </source>
</evidence>
<proteinExistence type="predicted"/>
<name>A0ABS3D7G3_9BACT</name>